<evidence type="ECO:0000313" key="2">
    <source>
        <dbReference type="EMBL" id="SDK19535.1"/>
    </source>
</evidence>
<dbReference type="Proteomes" id="UP000198510">
    <property type="component" value="Unassembled WGS sequence"/>
</dbReference>
<accession>A0A1G8ZYV9</accession>
<dbReference type="STRING" id="1075417.SAMN05421823_102112"/>
<sequence>MYPLALPPSCKQFLVCIALFAQTTSSLMAQEKEVHRVYPDAGRGYWSLFTDPVKRRTVVKFFDKDDILMYEEALHERYLKLTPRTLRSLNDLHAWYVAGRLVSEHVRALALPPAETPLDPSVKQLQSNIFAIPGTCKFKIALENPTKKWVYIKLKDAQGRVMQLDLVKTPKYIRTFNMEGMRAGIYTLKLRVGTHVVERAIDLRHLSQRFVQIHTPSLPDTLIAESKRNPQR</sequence>
<gene>
    <name evidence="2" type="ORF">SAMN05421823_102112</name>
</gene>
<protein>
    <recommendedName>
        <fullName evidence="4">Por secretion system C-terminal sorting domain-containing protein</fullName>
    </recommendedName>
</protein>
<proteinExistence type="predicted"/>
<evidence type="ECO:0000313" key="3">
    <source>
        <dbReference type="Proteomes" id="UP000198510"/>
    </source>
</evidence>
<organism evidence="2 3">
    <name type="scientific">Catalinimonas alkaloidigena</name>
    <dbReference type="NCBI Taxonomy" id="1075417"/>
    <lineage>
        <taxon>Bacteria</taxon>
        <taxon>Pseudomonadati</taxon>
        <taxon>Bacteroidota</taxon>
        <taxon>Cytophagia</taxon>
        <taxon>Cytophagales</taxon>
        <taxon>Catalimonadaceae</taxon>
        <taxon>Catalinimonas</taxon>
    </lineage>
</organism>
<feature type="chain" id="PRO_5011432715" description="Por secretion system C-terminal sorting domain-containing protein" evidence="1">
    <location>
        <begin position="30"/>
        <end position="232"/>
    </location>
</feature>
<keyword evidence="3" id="KW-1185">Reference proteome</keyword>
<evidence type="ECO:0000256" key="1">
    <source>
        <dbReference type="SAM" id="SignalP"/>
    </source>
</evidence>
<dbReference type="EMBL" id="FNFO01000002">
    <property type="protein sequence ID" value="SDK19535.1"/>
    <property type="molecule type" value="Genomic_DNA"/>
</dbReference>
<reference evidence="2 3" key="1">
    <citation type="submission" date="2016-10" db="EMBL/GenBank/DDBJ databases">
        <authorList>
            <person name="de Groot N.N."/>
        </authorList>
    </citation>
    <scope>NUCLEOTIDE SEQUENCE [LARGE SCALE GENOMIC DNA]</scope>
    <source>
        <strain evidence="2 3">DSM 25186</strain>
    </source>
</reference>
<feature type="signal peptide" evidence="1">
    <location>
        <begin position="1"/>
        <end position="29"/>
    </location>
</feature>
<keyword evidence="1" id="KW-0732">Signal</keyword>
<evidence type="ECO:0008006" key="4">
    <source>
        <dbReference type="Google" id="ProtNLM"/>
    </source>
</evidence>
<dbReference type="AlphaFoldDB" id="A0A1G8ZYV9"/>
<name>A0A1G8ZYV9_9BACT</name>